<dbReference type="InterPro" id="IPR019734">
    <property type="entry name" value="TPR_rpt"/>
</dbReference>
<sequence>MSEPEDEIDLAEDAIVDDDDDDAATIMAHVPDELMQSLRGARNEPEIGEVSARMKEDARERDEMPTVPPEEDGLVEALVEETKVPPSVEEIAHDAVTPAGPAVEETPVAAVVAEAEPVDDVPVAPSRRERAPVAGAPKFDDEQDASAHLVRTQQRDAWAERAAWLRAEAEAMEDKAARARALVAVSEIYVMAGEEQTARAIAAEARELAPSSPLAHRQLRGLLARDQDWQGTLEVLDTEARIAPTPDARAHAAVLGAEVLRVRQEDEEGAQKYMDLAQRSLTSDPRPHVQRFCEALGTADDTFTRVRAPEANELSALRDAFTQVAIHRGVVPRGLRGVVSAYDALLRARAALEAGDVSLAVSSLGRLRSTASLKGGAGWLAGMLAAARKDTRPGSIEALRGALDGTHDADARRALAARAIELGDAAAARAAVEGSDTIAFSAADRLSLTALTGGSRELFEQAVEAAAGDDELAPLLAAASAASREADALSTSVIGAGSPSARASASLGRALADARPDGKPLGESDALAAAILGYTEYAADSGTGRALKLELDLESKAGANVARAVAAWRGAEDGDRDSALASALLAELAGDAELAAEGYDRARQSDPAHEGATRARATGADATTASSVLAGLAQSIEPGTRAALLLTEAAIRLLEVEVPDTSIDDERDKLLRGAAEIDARLPLSVHLGERTARGVGDRDGLIEWLHLRRQASEDPIEQARDFVREALITPEGAAHGARLLAQALTARPDDIGLRELYERLSPERPADRASWRAERAAASTGPDAARFSLEAALEFERDGDLEKAAALARQAIAAGETLLAPLCAFRAALAGHGTSDLVDGLLQYARATEDAVERLQAYERLAELDEVGRGDAASGLLWRRTILEETPTHLPTLRRVASALIAGGRDEELEPVVFTLARTLEGPEAIAHAHLSARLRLRIHGWDETREPVEIAYRNEPRGLWALRQMAAHARARGDEATALEVDLELANRTERASEIATLSLRAAESAARAGQPEKARELLDKAIELVPGHLVVHLERARALEQSGDAVGAATALEAAAQTSATAEERVRNLYLAAVLWADKTSETERARSAFESVFAVDPSYLDVFQRLQAIYVASGARAELAALLERRLDAVTDPAERVEMEVLRGRALADVGDAAAAKQALAAALDQNPDHVEALTAFADVCAKEDDWGGAEQAWIRLARLVAEPERQAELYMRLGDLYNGPLPNAERAELSYQEVLKRFANNEAARERLVDLYKNLGDTAKALEQQTILINNVEEPEAKCRRTTQLAEIYEAMGDLKKAEQTLLQARKTWPKDDVALGALASFYQRTDQAQAANVLLDRAVADARRALGTGRFEPYLFSTVATVADLRGRPEVARIARGSVSALDGGAVELAGAGVAAADISLDELIAPDVMTPAFRDLLQRTGPMLDTAVPFDVTSVRATPFPPPQAHLAEEIKELARAYGIEDLKVLQSSTLGSVCVAASAHPPTIVLGAPLVAATNEAVRSFLVHRALKVVQANATAFARTAPIDLWPLLAAYLKALSPGFAPQGVDPAKLNDASTRVAKALPGSLDPQVRTLATDVIANIGNRASTLNTAVNGWGARAGLLAVGDPNIALTGIAWAGGHTNQPPASGKERLTWIGRNAEARELIVFSVSDAYADARARLGLD</sequence>
<reference evidence="4 5" key="1">
    <citation type="submission" date="2022-11" db="EMBL/GenBank/DDBJ databases">
        <title>Minimal conservation of predation-associated metabolite biosynthetic gene clusters underscores biosynthetic potential of Myxococcota including descriptions for ten novel species: Archangium lansinium sp. nov., Myxococcus landrumus sp. nov., Nannocystis bai.</title>
        <authorList>
            <person name="Ahearne A."/>
            <person name="Stevens C."/>
            <person name="Dowd S."/>
        </authorList>
    </citation>
    <scope>NUCLEOTIDE SEQUENCE [LARGE SCALE GENOMIC DNA]</scope>
    <source>
        <strain evidence="4 5">RJM3</strain>
    </source>
</reference>
<name>A0ABT5EHJ2_9BACT</name>
<accession>A0ABT5EHJ2</accession>
<evidence type="ECO:0000313" key="5">
    <source>
        <dbReference type="Proteomes" id="UP001221411"/>
    </source>
</evidence>
<dbReference type="PANTHER" id="PTHR45586">
    <property type="entry name" value="TPR REPEAT-CONTAINING PROTEIN PA4667"/>
    <property type="match status" value="1"/>
</dbReference>
<evidence type="ECO:0008006" key="6">
    <source>
        <dbReference type="Google" id="ProtNLM"/>
    </source>
</evidence>
<dbReference type="InterPro" id="IPR011990">
    <property type="entry name" value="TPR-like_helical_dom_sf"/>
</dbReference>
<proteinExistence type="predicted"/>
<organism evidence="4 5">
    <name type="scientific">Polyangium mundeleinium</name>
    <dbReference type="NCBI Taxonomy" id="2995306"/>
    <lineage>
        <taxon>Bacteria</taxon>
        <taxon>Pseudomonadati</taxon>
        <taxon>Myxococcota</taxon>
        <taxon>Polyangia</taxon>
        <taxon>Polyangiales</taxon>
        <taxon>Polyangiaceae</taxon>
        <taxon>Polyangium</taxon>
    </lineage>
</organism>
<dbReference type="RefSeq" id="WP_271916522.1">
    <property type="nucleotide sequence ID" value="NZ_JAQNDO010000001.1"/>
</dbReference>
<gene>
    <name evidence="4" type="ORF">POL67_08095</name>
</gene>
<dbReference type="InterPro" id="IPR051012">
    <property type="entry name" value="CellSynth/LPSAsmb/PSIAsmb"/>
</dbReference>
<evidence type="ECO:0000256" key="3">
    <source>
        <dbReference type="SAM" id="MobiDB-lite"/>
    </source>
</evidence>
<keyword evidence="5" id="KW-1185">Reference proteome</keyword>
<feature type="region of interest" description="Disordered" evidence="3">
    <location>
        <begin position="38"/>
        <end position="73"/>
    </location>
</feature>
<feature type="compositionally biased region" description="Basic and acidic residues" evidence="3">
    <location>
        <begin position="52"/>
        <end position="64"/>
    </location>
</feature>
<protein>
    <recommendedName>
        <fullName evidence="6">Tetratricopeptide repeat protein</fullName>
    </recommendedName>
</protein>
<evidence type="ECO:0000256" key="2">
    <source>
        <dbReference type="ARBA" id="ARBA00022803"/>
    </source>
</evidence>
<dbReference type="Gene3D" id="1.25.40.10">
    <property type="entry name" value="Tetratricopeptide repeat domain"/>
    <property type="match status" value="2"/>
</dbReference>
<dbReference type="SMART" id="SM00028">
    <property type="entry name" value="TPR"/>
    <property type="match status" value="5"/>
</dbReference>
<evidence type="ECO:0000313" key="4">
    <source>
        <dbReference type="EMBL" id="MDC0741301.1"/>
    </source>
</evidence>
<dbReference type="EMBL" id="JAQNDO010000001">
    <property type="protein sequence ID" value="MDC0741301.1"/>
    <property type="molecule type" value="Genomic_DNA"/>
</dbReference>
<keyword evidence="1" id="KW-0677">Repeat</keyword>
<evidence type="ECO:0000256" key="1">
    <source>
        <dbReference type="ARBA" id="ARBA00022737"/>
    </source>
</evidence>
<comment type="caution">
    <text evidence="4">The sequence shown here is derived from an EMBL/GenBank/DDBJ whole genome shotgun (WGS) entry which is preliminary data.</text>
</comment>
<dbReference type="Proteomes" id="UP001221411">
    <property type="component" value="Unassembled WGS sequence"/>
</dbReference>
<keyword evidence="2" id="KW-0802">TPR repeat</keyword>
<dbReference type="PANTHER" id="PTHR45586:SF1">
    <property type="entry name" value="LIPOPOLYSACCHARIDE ASSEMBLY PROTEIN B"/>
    <property type="match status" value="1"/>
</dbReference>
<dbReference type="SUPFAM" id="SSF48452">
    <property type="entry name" value="TPR-like"/>
    <property type="match status" value="2"/>
</dbReference>